<dbReference type="Gene3D" id="3.40.630.30">
    <property type="match status" value="1"/>
</dbReference>
<dbReference type="Pfam" id="PF00583">
    <property type="entry name" value="Acetyltransf_1"/>
    <property type="match status" value="1"/>
</dbReference>
<keyword evidence="2" id="KW-0808">Transferase</keyword>
<dbReference type="CDD" id="cd04301">
    <property type="entry name" value="NAT_SF"/>
    <property type="match status" value="1"/>
</dbReference>
<keyword evidence="3" id="KW-1185">Reference proteome</keyword>
<dbReference type="Proteomes" id="UP000278886">
    <property type="component" value="Chromosome"/>
</dbReference>
<dbReference type="OrthoDB" id="3526335at2"/>
<gene>
    <name evidence="2" type="ORF">D7I47_03860</name>
</gene>
<dbReference type="RefSeq" id="WP_120761824.1">
    <property type="nucleotide sequence ID" value="NZ_CP032630.1"/>
</dbReference>
<evidence type="ECO:0000313" key="3">
    <source>
        <dbReference type="Proteomes" id="UP000278886"/>
    </source>
</evidence>
<accession>A0A387B4Y3</accession>
<evidence type="ECO:0000313" key="2">
    <source>
        <dbReference type="EMBL" id="AYF97473.1"/>
    </source>
</evidence>
<sequence length="150" mass="16130">MAELRLEELTAQTIVAARNLALKPGQAAFIAPETYVHVEQDLDPAGSWPRVVMDGDHLVGYVMGAFDADATEDFLKAALWRVHVEADAQGAGVGRFAVQALADEARRRGFDRLTVVWASGEAGPEEFFKAVGFEVVGETPYGENLGALAL</sequence>
<organism evidence="2 3">
    <name type="scientific">Protaetiibacter intestinalis</name>
    <dbReference type="NCBI Taxonomy" id="2419774"/>
    <lineage>
        <taxon>Bacteria</taxon>
        <taxon>Bacillati</taxon>
        <taxon>Actinomycetota</taxon>
        <taxon>Actinomycetes</taxon>
        <taxon>Micrococcales</taxon>
        <taxon>Microbacteriaceae</taxon>
        <taxon>Protaetiibacter</taxon>
    </lineage>
</organism>
<reference evidence="3" key="1">
    <citation type="submission" date="2018-09" db="EMBL/GenBank/DDBJ databases">
        <title>Genome sequencing of strain 2DFWR-13.</title>
        <authorList>
            <person name="Heo J."/>
            <person name="Kim S.-J."/>
            <person name="Kwon S.-W."/>
        </authorList>
    </citation>
    <scope>NUCLEOTIDE SEQUENCE [LARGE SCALE GENOMIC DNA]</scope>
    <source>
        <strain evidence="3">2DFWR-13</strain>
    </source>
</reference>
<dbReference type="KEGG" id="lyd:D7I47_03860"/>
<protein>
    <submittedName>
        <fullName evidence="2">GNAT family N-acetyltransferase</fullName>
    </submittedName>
</protein>
<dbReference type="AlphaFoldDB" id="A0A387B4Y3"/>
<dbReference type="InterPro" id="IPR000182">
    <property type="entry name" value="GNAT_dom"/>
</dbReference>
<name>A0A387B4Y3_9MICO</name>
<dbReference type="SUPFAM" id="SSF55729">
    <property type="entry name" value="Acyl-CoA N-acyltransferases (Nat)"/>
    <property type="match status" value="1"/>
</dbReference>
<dbReference type="InterPro" id="IPR016181">
    <property type="entry name" value="Acyl_CoA_acyltransferase"/>
</dbReference>
<dbReference type="EMBL" id="CP032630">
    <property type="protein sequence ID" value="AYF97473.1"/>
    <property type="molecule type" value="Genomic_DNA"/>
</dbReference>
<evidence type="ECO:0000259" key="1">
    <source>
        <dbReference type="PROSITE" id="PS51186"/>
    </source>
</evidence>
<dbReference type="PROSITE" id="PS51186">
    <property type="entry name" value="GNAT"/>
    <property type="match status" value="1"/>
</dbReference>
<dbReference type="GO" id="GO:0016747">
    <property type="term" value="F:acyltransferase activity, transferring groups other than amino-acyl groups"/>
    <property type="evidence" value="ECO:0007669"/>
    <property type="project" value="InterPro"/>
</dbReference>
<proteinExistence type="predicted"/>
<feature type="domain" description="N-acetyltransferase" evidence="1">
    <location>
        <begin position="4"/>
        <end position="150"/>
    </location>
</feature>